<accession>A0AAP2XQW7</accession>
<organism evidence="1 4">
    <name type="scientific">Clostridium innocuum</name>
    <dbReference type="NCBI Taxonomy" id="1522"/>
    <lineage>
        <taxon>Bacteria</taxon>
        <taxon>Bacillati</taxon>
        <taxon>Bacillota</taxon>
        <taxon>Clostridia</taxon>
        <taxon>Eubacteriales</taxon>
        <taxon>Clostridiaceae</taxon>
        <taxon>Clostridium</taxon>
    </lineage>
</organism>
<evidence type="ECO:0000313" key="3">
    <source>
        <dbReference type="Proteomes" id="UP000503330"/>
    </source>
</evidence>
<dbReference type="InterPro" id="IPR036890">
    <property type="entry name" value="HATPase_C_sf"/>
</dbReference>
<dbReference type="Proteomes" id="UP000503330">
    <property type="component" value="Chromosome"/>
</dbReference>
<reference evidence="2 3" key="1">
    <citation type="submission" date="2020-02" db="EMBL/GenBank/DDBJ databases">
        <authorList>
            <person name="Kociolek L.K."/>
            <person name="Ozer E.A."/>
        </authorList>
    </citation>
    <scope>NUCLEOTIDE SEQUENCE [LARGE SCALE GENOMIC DNA]</scope>
    <source>
        <strain evidence="2 3">ATCC 14501</strain>
    </source>
</reference>
<dbReference type="Proteomes" id="UP001203972">
    <property type="component" value="Unassembled WGS sequence"/>
</dbReference>
<dbReference type="AlphaFoldDB" id="A0AAP2XQW7"/>
<evidence type="ECO:0000313" key="4">
    <source>
        <dbReference type="Proteomes" id="UP001203972"/>
    </source>
</evidence>
<dbReference type="Gene3D" id="3.30.565.10">
    <property type="entry name" value="Histidine kinase-like ATPase, C-terminal domain"/>
    <property type="match status" value="1"/>
</dbReference>
<proteinExistence type="predicted"/>
<sequence length="70" mass="7604">MELGTGCSYAAKKDCAQLECGNAFSRTGLGLEIARSLLERMHGSISAEYAQNRLCICIRLPNTAEKTHTV</sequence>
<dbReference type="EMBL" id="CP048838">
    <property type="protein sequence ID" value="QJA02348.1"/>
    <property type="molecule type" value="Genomic_DNA"/>
</dbReference>
<protein>
    <submittedName>
        <fullName evidence="1">ATP-binding protein</fullName>
    </submittedName>
</protein>
<evidence type="ECO:0000313" key="1">
    <source>
        <dbReference type="EMBL" id="MCR0232197.1"/>
    </source>
</evidence>
<dbReference type="EMBL" id="JAKTMA010000007">
    <property type="protein sequence ID" value="MCR0232197.1"/>
    <property type="molecule type" value="Genomic_DNA"/>
</dbReference>
<dbReference type="GeneID" id="61925452"/>
<name>A0AAP2XQW7_CLOIN</name>
<keyword evidence="1" id="KW-0067">ATP-binding</keyword>
<dbReference type="SUPFAM" id="SSF55874">
    <property type="entry name" value="ATPase domain of HSP90 chaperone/DNA topoisomerase II/histidine kinase"/>
    <property type="match status" value="1"/>
</dbReference>
<reference evidence="1" key="2">
    <citation type="journal article" date="2022" name="Clin. Infect. Dis.">
        <title>Association between Clostridium innocuum and antibiotic-associated diarrhea in adults and children: A cross-sectional study and comparative genomics analysis.</title>
        <authorList>
            <person name="Cherny K.E."/>
            <person name="Muscat E.B."/>
            <person name="Balaji A."/>
            <person name="Mukherjee J."/>
            <person name="Ozer E.A."/>
            <person name="Angarone M.P."/>
            <person name="Hauser A.R."/>
            <person name="Sichel J.S."/>
            <person name="Amponsah E."/>
            <person name="Kociolek L.K."/>
        </authorList>
    </citation>
    <scope>NUCLEOTIDE SEQUENCE</scope>
    <source>
        <strain evidence="1">NU1-AC-029v</strain>
    </source>
</reference>
<keyword evidence="1" id="KW-0547">Nucleotide-binding</keyword>
<dbReference type="GO" id="GO:0005524">
    <property type="term" value="F:ATP binding"/>
    <property type="evidence" value="ECO:0007669"/>
    <property type="project" value="UniProtKB-KW"/>
</dbReference>
<dbReference type="RefSeq" id="WP_002608411.1">
    <property type="nucleotide sequence ID" value="NZ_AP025565.1"/>
</dbReference>
<gene>
    <name evidence="2" type="ORF">G4D54_07905</name>
    <name evidence="1" type="ORF">MKC95_05360</name>
</gene>
<evidence type="ECO:0000313" key="2">
    <source>
        <dbReference type="EMBL" id="QJA02348.1"/>
    </source>
</evidence>